<dbReference type="Proteomes" id="UP000007797">
    <property type="component" value="Unassembled WGS sequence"/>
</dbReference>
<name>F4QFA6_CACFS</name>
<comment type="catalytic activity">
    <reaction evidence="7">
        <text>L-threonyl-[protein] + ATP = O-phospho-L-threonyl-[protein] + ADP + H(+)</text>
        <dbReference type="Rhea" id="RHEA:46608"/>
        <dbReference type="Rhea" id="RHEA-COMP:11060"/>
        <dbReference type="Rhea" id="RHEA-COMP:11605"/>
        <dbReference type="ChEBI" id="CHEBI:15378"/>
        <dbReference type="ChEBI" id="CHEBI:30013"/>
        <dbReference type="ChEBI" id="CHEBI:30616"/>
        <dbReference type="ChEBI" id="CHEBI:61977"/>
        <dbReference type="ChEBI" id="CHEBI:456216"/>
        <dbReference type="EC" id="2.7.11.1"/>
    </reaction>
</comment>
<dbReference type="STRING" id="1054147.F4QFA6"/>
<protein>
    <recommendedName>
        <fullName evidence="1">non-specific serine/threonine protein kinase</fullName>
        <ecNumber evidence="1">2.7.11.1</ecNumber>
    </recommendedName>
</protein>
<evidence type="ECO:0000313" key="12">
    <source>
        <dbReference type="EMBL" id="EGG13413.1"/>
    </source>
</evidence>
<dbReference type="PROSITE" id="PS50011">
    <property type="entry name" value="PROTEIN_KINASE_DOM"/>
    <property type="match status" value="1"/>
</dbReference>
<dbReference type="GO" id="GO:0005524">
    <property type="term" value="F:ATP binding"/>
    <property type="evidence" value="ECO:0007669"/>
    <property type="project" value="UniProtKB-UniRule"/>
</dbReference>
<dbReference type="Pfam" id="PF00069">
    <property type="entry name" value="Pkinase"/>
    <property type="match status" value="1"/>
</dbReference>
<dbReference type="SMART" id="SM00220">
    <property type="entry name" value="S_TKc"/>
    <property type="match status" value="1"/>
</dbReference>
<dbReference type="InterPro" id="IPR011009">
    <property type="entry name" value="Kinase-like_dom_sf"/>
</dbReference>
<feature type="domain" description="Protein kinase" evidence="11">
    <location>
        <begin position="38"/>
        <end position="304"/>
    </location>
</feature>
<evidence type="ECO:0000256" key="6">
    <source>
        <dbReference type="ARBA" id="ARBA00022840"/>
    </source>
</evidence>
<keyword evidence="5" id="KW-0418">Kinase</keyword>
<keyword evidence="13" id="KW-1185">Reference proteome</keyword>
<evidence type="ECO:0000256" key="1">
    <source>
        <dbReference type="ARBA" id="ARBA00012513"/>
    </source>
</evidence>
<gene>
    <name evidence="12" type="ORF">DFA_11174</name>
</gene>
<dbReference type="EC" id="2.7.11.1" evidence="1"/>
<evidence type="ECO:0000256" key="8">
    <source>
        <dbReference type="ARBA" id="ARBA00048679"/>
    </source>
</evidence>
<dbReference type="InterPro" id="IPR017441">
    <property type="entry name" value="Protein_kinase_ATP_BS"/>
</dbReference>
<accession>F4QFA6</accession>
<dbReference type="EMBL" id="GL883029">
    <property type="protein sequence ID" value="EGG13413.1"/>
    <property type="molecule type" value="Genomic_DNA"/>
</dbReference>
<dbReference type="GeneID" id="14866148"/>
<feature type="binding site" evidence="9">
    <location>
        <position position="65"/>
    </location>
    <ligand>
        <name>ATP</name>
        <dbReference type="ChEBI" id="CHEBI:30616"/>
    </ligand>
</feature>
<evidence type="ECO:0000256" key="3">
    <source>
        <dbReference type="ARBA" id="ARBA00022679"/>
    </source>
</evidence>
<keyword evidence="3" id="KW-0808">Transferase</keyword>
<dbReference type="PROSITE" id="PS00108">
    <property type="entry name" value="PROTEIN_KINASE_ST"/>
    <property type="match status" value="1"/>
</dbReference>
<organism evidence="12 13">
    <name type="scientific">Cavenderia fasciculata</name>
    <name type="common">Slime mold</name>
    <name type="synonym">Dictyostelium fasciculatum</name>
    <dbReference type="NCBI Taxonomy" id="261658"/>
    <lineage>
        <taxon>Eukaryota</taxon>
        <taxon>Amoebozoa</taxon>
        <taxon>Evosea</taxon>
        <taxon>Eumycetozoa</taxon>
        <taxon>Dictyostelia</taxon>
        <taxon>Acytosteliales</taxon>
        <taxon>Cavenderiaceae</taxon>
        <taxon>Cavenderia</taxon>
    </lineage>
</organism>
<dbReference type="InterPro" id="IPR000719">
    <property type="entry name" value="Prot_kinase_dom"/>
</dbReference>
<evidence type="ECO:0000256" key="7">
    <source>
        <dbReference type="ARBA" id="ARBA00047899"/>
    </source>
</evidence>
<keyword evidence="2" id="KW-0723">Serine/threonine-protein kinase</keyword>
<comment type="catalytic activity">
    <reaction evidence="8">
        <text>L-seryl-[protein] + ATP = O-phospho-L-seryl-[protein] + ADP + H(+)</text>
        <dbReference type="Rhea" id="RHEA:17989"/>
        <dbReference type="Rhea" id="RHEA-COMP:9863"/>
        <dbReference type="Rhea" id="RHEA-COMP:11604"/>
        <dbReference type="ChEBI" id="CHEBI:15378"/>
        <dbReference type="ChEBI" id="CHEBI:29999"/>
        <dbReference type="ChEBI" id="CHEBI:30616"/>
        <dbReference type="ChEBI" id="CHEBI:83421"/>
        <dbReference type="ChEBI" id="CHEBI:456216"/>
        <dbReference type="EC" id="2.7.11.1"/>
    </reaction>
</comment>
<reference evidence="13" key="1">
    <citation type="journal article" date="2011" name="Genome Res.">
        <title>Phylogeny-wide analysis of social amoeba genomes highlights ancient origins for complex intercellular communication.</title>
        <authorList>
            <person name="Heidel A.J."/>
            <person name="Lawal H.M."/>
            <person name="Felder M."/>
            <person name="Schilde C."/>
            <person name="Helps N.R."/>
            <person name="Tunggal B."/>
            <person name="Rivero F."/>
            <person name="John U."/>
            <person name="Schleicher M."/>
            <person name="Eichinger L."/>
            <person name="Platzer M."/>
            <person name="Noegel A.A."/>
            <person name="Schaap P."/>
            <person name="Gloeckner G."/>
        </authorList>
    </citation>
    <scope>NUCLEOTIDE SEQUENCE [LARGE SCALE GENOMIC DNA]</scope>
    <source>
        <strain evidence="13">SH3</strain>
    </source>
</reference>
<feature type="compositionally biased region" description="Low complexity" evidence="10">
    <location>
        <begin position="11"/>
        <end position="21"/>
    </location>
</feature>
<dbReference type="RefSeq" id="XP_004350117.1">
    <property type="nucleotide sequence ID" value="XM_004350067.1"/>
</dbReference>
<dbReference type="AlphaFoldDB" id="F4QFA6"/>
<proteinExistence type="predicted"/>
<evidence type="ECO:0000256" key="5">
    <source>
        <dbReference type="ARBA" id="ARBA00022777"/>
    </source>
</evidence>
<dbReference type="OrthoDB" id="4062651at2759"/>
<feature type="region of interest" description="Disordered" evidence="10">
    <location>
        <begin position="1"/>
        <end position="21"/>
    </location>
</feature>
<dbReference type="GO" id="GO:0004674">
    <property type="term" value="F:protein serine/threonine kinase activity"/>
    <property type="evidence" value="ECO:0007669"/>
    <property type="project" value="UniProtKB-KW"/>
</dbReference>
<evidence type="ECO:0000256" key="2">
    <source>
        <dbReference type="ARBA" id="ARBA00022527"/>
    </source>
</evidence>
<dbReference type="PROSITE" id="PS00107">
    <property type="entry name" value="PROTEIN_KINASE_ATP"/>
    <property type="match status" value="1"/>
</dbReference>
<sequence length="565" mass="64902">MSDIKDIQQDSNSSIGGSSSNSSILSLLLKKSYEFTSNQKLRCLGSGSFGRVVLVEYQTTKYALKYFKRKEDAKKEVMALDCIYELTDLSKWQHIGHTNIVRYYGQCKYNGKEAILLEWVTRGSLWETMTVHYASLTCDRIIHILQGIARGVLALHELNMFHRDLKPGNVLLDNDYNAKITDFNTTKKVQDDNNTKNVGSDLFIADEVRRSRRYTKAVDVYSFGMICVCFLNIKPFVMINDTNNNNNNNEIYDIINNNNDNNNNKLIDLIKRCISKEEDKRPTFKMILDDLKDIKEDINVLDFMSNAIIGNNDFMEMYQARGKVKEMKIDSWRVSIPVDTRPLDPFISMLGQNNVVLVTGEKKSGKSFFVHRYWKTMTKEGKKIIPIINDDWKSIKSIIESVKIAHTATSDLELANGCLELFKLCKTSRHNFIFIFNKLKELPPIDIFRQLPSNIKVVIVKRKVMSNTTWLDELKTVGCAVDQYHLNLLSKEEIESFIETNHKNLPKIHLTMRYIIGPKVLGSMIDLFQKEKSKGRLISFEKVLIQNDTTTIGASLSSLHLPPEL</sequence>
<dbReference type="InterPro" id="IPR008271">
    <property type="entry name" value="Ser/Thr_kinase_AS"/>
</dbReference>
<evidence type="ECO:0000256" key="10">
    <source>
        <dbReference type="SAM" id="MobiDB-lite"/>
    </source>
</evidence>
<dbReference type="SUPFAM" id="SSF56112">
    <property type="entry name" value="Protein kinase-like (PK-like)"/>
    <property type="match status" value="1"/>
</dbReference>
<dbReference type="KEGG" id="dfa:DFA_11174"/>
<dbReference type="InterPro" id="IPR053235">
    <property type="entry name" value="Ser_Thr_kinase"/>
</dbReference>
<dbReference type="PANTHER" id="PTHR24361:SF433">
    <property type="entry name" value="PROTEIN KINASE DOMAIN-CONTAINING PROTEIN"/>
    <property type="match status" value="1"/>
</dbReference>
<evidence type="ECO:0000256" key="4">
    <source>
        <dbReference type="ARBA" id="ARBA00022741"/>
    </source>
</evidence>
<dbReference type="PANTHER" id="PTHR24361">
    <property type="entry name" value="MITOGEN-ACTIVATED KINASE KINASE KINASE"/>
    <property type="match status" value="1"/>
</dbReference>
<evidence type="ECO:0000259" key="11">
    <source>
        <dbReference type="PROSITE" id="PS50011"/>
    </source>
</evidence>
<keyword evidence="4 9" id="KW-0547">Nucleotide-binding</keyword>
<dbReference type="GO" id="GO:0005737">
    <property type="term" value="C:cytoplasm"/>
    <property type="evidence" value="ECO:0007669"/>
    <property type="project" value="TreeGrafter"/>
</dbReference>
<keyword evidence="6 9" id="KW-0067">ATP-binding</keyword>
<evidence type="ECO:0000256" key="9">
    <source>
        <dbReference type="PROSITE-ProRule" id="PRU10141"/>
    </source>
</evidence>
<evidence type="ECO:0000313" key="13">
    <source>
        <dbReference type="Proteomes" id="UP000007797"/>
    </source>
</evidence>
<dbReference type="Gene3D" id="1.10.510.10">
    <property type="entry name" value="Transferase(Phosphotransferase) domain 1"/>
    <property type="match status" value="1"/>
</dbReference>